<evidence type="ECO:0000256" key="1">
    <source>
        <dbReference type="SAM" id="MobiDB-lite"/>
    </source>
</evidence>
<dbReference type="PANTHER" id="PTHR35392">
    <property type="entry name" value="ZN(II)2CYS6 TRANSCRIPTION FACTOR (EUROFUNG)-RELATED-RELATED"/>
    <property type="match status" value="1"/>
</dbReference>
<dbReference type="AlphaFoldDB" id="A0AA39YKT8"/>
<accession>A0AA39YKT8</accession>
<organism evidence="2 3">
    <name type="scientific">Cercophora newfieldiana</name>
    <dbReference type="NCBI Taxonomy" id="92897"/>
    <lineage>
        <taxon>Eukaryota</taxon>
        <taxon>Fungi</taxon>
        <taxon>Dikarya</taxon>
        <taxon>Ascomycota</taxon>
        <taxon>Pezizomycotina</taxon>
        <taxon>Sordariomycetes</taxon>
        <taxon>Sordariomycetidae</taxon>
        <taxon>Sordariales</taxon>
        <taxon>Lasiosphaeriaceae</taxon>
        <taxon>Cercophora</taxon>
    </lineage>
</organism>
<feature type="region of interest" description="Disordered" evidence="1">
    <location>
        <begin position="1"/>
        <end position="71"/>
    </location>
</feature>
<dbReference type="PANTHER" id="PTHR35392:SF3">
    <property type="entry name" value="ZN(2)-C6 FUNGAL-TYPE DOMAIN-CONTAINING PROTEIN"/>
    <property type="match status" value="1"/>
</dbReference>
<dbReference type="InterPro" id="IPR052973">
    <property type="entry name" value="Fungal_sec-metab_reg_TF"/>
</dbReference>
<dbReference type="EMBL" id="JAULSV010000002">
    <property type="protein sequence ID" value="KAK0652845.1"/>
    <property type="molecule type" value="Genomic_DNA"/>
</dbReference>
<proteinExistence type="predicted"/>
<evidence type="ECO:0000313" key="2">
    <source>
        <dbReference type="EMBL" id="KAK0652845.1"/>
    </source>
</evidence>
<evidence type="ECO:0008006" key="4">
    <source>
        <dbReference type="Google" id="ProtNLM"/>
    </source>
</evidence>
<evidence type="ECO:0000313" key="3">
    <source>
        <dbReference type="Proteomes" id="UP001174936"/>
    </source>
</evidence>
<name>A0AA39YKT8_9PEZI</name>
<feature type="compositionally biased region" description="Basic and acidic residues" evidence="1">
    <location>
        <begin position="1"/>
        <end position="13"/>
    </location>
</feature>
<reference evidence="2" key="1">
    <citation type="submission" date="2023-06" db="EMBL/GenBank/DDBJ databases">
        <title>Genome-scale phylogeny and comparative genomics of the fungal order Sordariales.</title>
        <authorList>
            <consortium name="Lawrence Berkeley National Laboratory"/>
            <person name="Hensen N."/>
            <person name="Bonometti L."/>
            <person name="Westerberg I."/>
            <person name="Brannstrom I.O."/>
            <person name="Guillou S."/>
            <person name="Cros-Aarteil S."/>
            <person name="Calhoun S."/>
            <person name="Haridas S."/>
            <person name="Kuo A."/>
            <person name="Mondo S."/>
            <person name="Pangilinan J."/>
            <person name="Riley R."/>
            <person name="Labutti K."/>
            <person name="Andreopoulos B."/>
            <person name="Lipzen A."/>
            <person name="Chen C."/>
            <person name="Yanf M."/>
            <person name="Daum C."/>
            <person name="Ng V."/>
            <person name="Clum A."/>
            <person name="Steindorff A."/>
            <person name="Ohm R."/>
            <person name="Martin F."/>
            <person name="Silar P."/>
            <person name="Natvig D."/>
            <person name="Lalanne C."/>
            <person name="Gautier V."/>
            <person name="Ament-Velasquez S.L."/>
            <person name="Kruys A."/>
            <person name="Hutchinson M.I."/>
            <person name="Powell A.J."/>
            <person name="Barry K."/>
            <person name="Miller A.N."/>
            <person name="Grigoriev I.V."/>
            <person name="Debuchy R."/>
            <person name="Gladieux P."/>
            <person name="Thoren M.H."/>
            <person name="Johannesson H."/>
        </authorList>
    </citation>
    <scope>NUCLEOTIDE SEQUENCE</scope>
    <source>
        <strain evidence="2">SMH2532-1</strain>
    </source>
</reference>
<dbReference type="Proteomes" id="UP001174936">
    <property type="component" value="Unassembled WGS sequence"/>
</dbReference>
<sequence>MAASRQGERHFGEVESLGLTRRHEEIVSTTPVLSGGYTGPSQAPNPGPEATGSEATGRGKKVRKQRGKIEQSVKERICKTRKMGACLRCHNQRAKCEPNEADPENPLLPCKTCDNVNKMSGKTIHNLPCLRGKITTIELYRRGGLPYTTRFSHEMLQDVPGYGEIHTVFMTSGLVRTPVRLEIRLFHPNSTDLLDRHYLHNGVPKKVKLPPFCLVDIKKTSEEFADYINAHAFDGLLEAVKGQNIIIRETFKMIAKQCNALPENVTAKGKGGQNTQEPNKQKELLRAAVRLWFSIRHGIGSSTLCGERPQGMEPIHDPDSYFEGEVPGIPRMIVAQFDSIRHERIYKDLAPHVLRLLEGVFTMKNMEAWFTGYLVTFLFLDLVSSASEDRRRWARDNSEGKRMESRYGPVSGKLARFVQDLHMAGAILLQSWHYYKRMDLWNTGWDDPKKDKPLKSLKLEEVEFLKWTVGEMKLEGRFSALFFLRDSNSDAVEGNKFPKTPSDGCWEHPMFWISQMFTSFSKTDYKWAAPEVFACERPSVGRELDLSA</sequence>
<comment type="caution">
    <text evidence="2">The sequence shown here is derived from an EMBL/GenBank/DDBJ whole genome shotgun (WGS) entry which is preliminary data.</text>
</comment>
<gene>
    <name evidence="2" type="ORF">B0T16DRAFT_323471</name>
</gene>
<keyword evidence="3" id="KW-1185">Reference proteome</keyword>
<protein>
    <recommendedName>
        <fullName evidence="4">Zn(2)-C6 fungal-type domain-containing protein</fullName>
    </recommendedName>
</protein>